<gene>
    <name evidence="2" type="ORF">X798_07363</name>
</gene>
<protein>
    <submittedName>
        <fullName evidence="2">Uncharacterized protein</fullName>
    </submittedName>
</protein>
<keyword evidence="1" id="KW-0472">Membrane</keyword>
<organism evidence="2 3">
    <name type="scientific">Onchocerca flexuosa</name>
    <dbReference type="NCBI Taxonomy" id="387005"/>
    <lineage>
        <taxon>Eukaryota</taxon>
        <taxon>Metazoa</taxon>
        <taxon>Ecdysozoa</taxon>
        <taxon>Nematoda</taxon>
        <taxon>Chromadorea</taxon>
        <taxon>Rhabditida</taxon>
        <taxon>Spirurina</taxon>
        <taxon>Spiruromorpha</taxon>
        <taxon>Filarioidea</taxon>
        <taxon>Onchocercidae</taxon>
        <taxon>Onchocerca</taxon>
    </lineage>
</organism>
<evidence type="ECO:0000313" key="2">
    <source>
        <dbReference type="EMBL" id="OZC05663.1"/>
    </source>
</evidence>
<keyword evidence="3" id="KW-1185">Reference proteome</keyword>
<keyword evidence="1" id="KW-1133">Transmembrane helix</keyword>
<feature type="transmembrane region" description="Helical" evidence="1">
    <location>
        <begin position="153"/>
        <end position="171"/>
    </location>
</feature>
<name>A0A238BKC9_9BILA</name>
<accession>A0A238BKC9</accession>
<reference evidence="2 3" key="1">
    <citation type="submission" date="2015-12" db="EMBL/GenBank/DDBJ databases">
        <title>Draft genome of the nematode, Onchocerca flexuosa.</title>
        <authorList>
            <person name="Mitreva M."/>
        </authorList>
    </citation>
    <scope>NUCLEOTIDE SEQUENCE [LARGE SCALE GENOMIC DNA]</scope>
    <source>
        <strain evidence="2">Red Deer</strain>
    </source>
</reference>
<sequence length="173" mass="20397">FYSTRTTDSDRPRAKDNVRFYEDLLENDGVQRMDMRRDIPPMSNVRNENDFDEGIRLTYEAICRQEIFVDTKIQSRLYCYYKMDRPYLRLAPFKVEIVCQNPLAALFYDMVSDEEARIIQMLAVLKACLVFLPLHYNITCSFSRNKKERRRKSGLFCIGIDITIISVGTVYDS</sequence>
<dbReference type="OrthoDB" id="5850448at2759"/>
<dbReference type="AlphaFoldDB" id="A0A238BKC9"/>
<feature type="non-terminal residue" evidence="2">
    <location>
        <position position="1"/>
    </location>
</feature>
<proteinExistence type="predicted"/>
<evidence type="ECO:0000256" key="1">
    <source>
        <dbReference type="SAM" id="Phobius"/>
    </source>
</evidence>
<dbReference type="EMBL" id="KZ270568">
    <property type="protein sequence ID" value="OZC05663.1"/>
    <property type="molecule type" value="Genomic_DNA"/>
</dbReference>
<keyword evidence="1" id="KW-0812">Transmembrane</keyword>
<evidence type="ECO:0000313" key="3">
    <source>
        <dbReference type="Proteomes" id="UP000242913"/>
    </source>
</evidence>
<dbReference type="Proteomes" id="UP000242913">
    <property type="component" value="Unassembled WGS sequence"/>
</dbReference>